<evidence type="ECO:0000259" key="7">
    <source>
        <dbReference type="Pfam" id="PF21173"/>
    </source>
</evidence>
<evidence type="ECO:0000256" key="4">
    <source>
        <dbReference type="PROSITE-ProRule" id="PRU00510"/>
    </source>
</evidence>
<evidence type="ECO:0000256" key="5">
    <source>
        <dbReference type="SAM" id="Coils"/>
    </source>
</evidence>
<dbReference type="OrthoDB" id="1121111at2"/>
<dbReference type="SUPFAM" id="SSF57716">
    <property type="entry name" value="Glucocorticoid receptor-like (DNA-binding domain)"/>
    <property type="match status" value="1"/>
</dbReference>
<protein>
    <submittedName>
        <fullName evidence="8">Dimethylmenaquinone methyltransferase</fullName>
    </submittedName>
</protein>
<feature type="zinc finger region" description="dksA C4-type" evidence="4">
    <location>
        <begin position="79"/>
        <end position="103"/>
    </location>
</feature>
<feature type="coiled-coil region" evidence="5">
    <location>
        <begin position="8"/>
        <end position="35"/>
    </location>
</feature>
<keyword evidence="2" id="KW-0863">Zinc-finger</keyword>
<evidence type="ECO:0000259" key="6">
    <source>
        <dbReference type="Pfam" id="PF01258"/>
    </source>
</evidence>
<evidence type="ECO:0000256" key="3">
    <source>
        <dbReference type="ARBA" id="ARBA00022833"/>
    </source>
</evidence>
<keyword evidence="5" id="KW-0175">Coiled coil</keyword>
<dbReference type="Gene3D" id="1.20.120.910">
    <property type="entry name" value="DksA, coiled-coil domain"/>
    <property type="match status" value="1"/>
</dbReference>
<keyword evidence="8" id="KW-0808">Transferase</keyword>
<feature type="domain" description="DnaK suppressor protein-like N-terminal" evidence="7">
    <location>
        <begin position="9"/>
        <end position="71"/>
    </location>
</feature>
<comment type="caution">
    <text evidence="8">The sequence shown here is derived from an EMBL/GenBank/DDBJ whole genome shotgun (WGS) entry which is preliminary data.</text>
</comment>
<dbReference type="PANTHER" id="PTHR33823">
    <property type="entry name" value="RNA POLYMERASE-BINDING TRANSCRIPTION FACTOR DKSA-RELATED"/>
    <property type="match status" value="1"/>
</dbReference>
<dbReference type="GO" id="GO:0008168">
    <property type="term" value="F:methyltransferase activity"/>
    <property type="evidence" value="ECO:0007669"/>
    <property type="project" value="UniProtKB-KW"/>
</dbReference>
<dbReference type="EMBL" id="PZKF01000002">
    <property type="protein sequence ID" value="PTE19142.1"/>
    <property type="molecule type" value="Genomic_DNA"/>
</dbReference>
<dbReference type="SUPFAM" id="SSF109635">
    <property type="entry name" value="DnaK suppressor protein DksA, alpha-hairpin domain"/>
    <property type="match status" value="1"/>
</dbReference>
<reference evidence="8 9" key="1">
    <citation type="submission" date="2018-03" db="EMBL/GenBank/DDBJ databases">
        <title>Rhodobacter veldkampii.</title>
        <authorList>
            <person name="Meyer T.E."/>
            <person name="Miller S."/>
            <person name="Lodha T."/>
            <person name="Gandham S."/>
            <person name="Chintalapati S."/>
            <person name="Chintalapati V.R."/>
        </authorList>
    </citation>
    <scope>NUCLEOTIDE SEQUENCE [LARGE SCALE GENOMIC DNA]</scope>
    <source>
        <strain evidence="8 9">DSM 11550</strain>
    </source>
</reference>
<name>A0A2T4JML2_9RHOB</name>
<dbReference type="Pfam" id="PF21173">
    <property type="entry name" value="DksA-like_N"/>
    <property type="match status" value="1"/>
</dbReference>
<evidence type="ECO:0000313" key="8">
    <source>
        <dbReference type="EMBL" id="PTE19142.1"/>
    </source>
</evidence>
<keyword evidence="3" id="KW-0862">Zinc</keyword>
<keyword evidence="9" id="KW-1185">Reference proteome</keyword>
<dbReference type="Proteomes" id="UP000241899">
    <property type="component" value="Unassembled WGS sequence"/>
</dbReference>
<dbReference type="InterPro" id="IPR000962">
    <property type="entry name" value="Znf_DskA_TraR"/>
</dbReference>
<dbReference type="GO" id="GO:0008270">
    <property type="term" value="F:zinc ion binding"/>
    <property type="evidence" value="ECO:0007669"/>
    <property type="project" value="UniProtKB-KW"/>
</dbReference>
<evidence type="ECO:0000313" key="9">
    <source>
        <dbReference type="Proteomes" id="UP000241899"/>
    </source>
</evidence>
<sequence length="110" mass="12461">MKSDAERKAQLLARLGQLQARIETIEDELVSHSDRDWEEMAIEREDDEVLEDLGQSAQAEIRMIQAALARIEAGSYGDCAYCGERISEQRLDILPATPFCKDHARAADRR</sequence>
<dbReference type="RefSeq" id="WP_107323606.1">
    <property type="nucleotide sequence ID" value="NZ_NHSP01000064.1"/>
</dbReference>
<accession>A0A2T4JML2</accession>
<dbReference type="AlphaFoldDB" id="A0A2T4JML2"/>
<organism evidence="8 9">
    <name type="scientific">Phaeovulum veldkampii DSM 11550</name>
    <dbReference type="NCBI Taxonomy" id="1185920"/>
    <lineage>
        <taxon>Bacteria</taxon>
        <taxon>Pseudomonadati</taxon>
        <taxon>Pseudomonadota</taxon>
        <taxon>Alphaproteobacteria</taxon>
        <taxon>Rhodobacterales</taxon>
        <taxon>Paracoccaceae</taxon>
        <taxon>Phaeovulum</taxon>
    </lineage>
</organism>
<proteinExistence type="predicted"/>
<evidence type="ECO:0000256" key="2">
    <source>
        <dbReference type="ARBA" id="ARBA00022771"/>
    </source>
</evidence>
<keyword evidence="8" id="KW-0489">Methyltransferase</keyword>
<dbReference type="PANTHER" id="PTHR33823:SF4">
    <property type="entry name" value="GENERAL STRESS PROTEIN 16O"/>
    <property type="match status" value="1"/>
</dbReference>
<dbReference type="InterPro" id="IPR037187">
    <property type="entry name" value="DnaK_N"/>
</dbReference>
<evidence type="ECO:0000256" key="1">
    <source>
        <dbReference type="ARBA" id="ARBA00022723"/>
    </source>
</evidence>
<dbReference type="GO" id="GO:0032259">
    <property type="term" value="P:methylation"/>
    <property type="evidence" value="ECO:0007669"/>
    <property type="project" value="UniProtKB-KW"/>
</dbReference>
<feature type="domain" description="Zinc finger DksA/TraR C4-type" evidence="6">
    <location>
        <begin position="74"/>
        <end position="102"/>
    </location>
</feature>
<dbReference type="InterPro" id="IPR048487">
    <property type="entry name" value="DksA-like_N"/>
</dbReference>
<dbReference type="Pfam" id="PF01258">
    <property type="entry name" value="zf-dskA_traR"/>
    <property type="match status" value="1"/>
</dbReference>
<keyword evidence="1" id="KW-0479">Metal-binding</keyword>
<dbReference type="PROSITE" id="PS51128">
    <property type="entry name" value="ZF_DKSA_2"/>
    <property type="match status" value="1"/>
</dbReference>
<gene>
    <name evidence="8" type="ORF">C5F46_01560</name>
</gene>